<proteinExistence type="predicted"/>
<feature type="non-terminal residue" evidence="1">
    <location>
        <position position="238"/>
    </location>
</feature>
<evidence type="ECO:0000313" key="1">
    <source>
        <dbReference type="EMBL" id="KAG5568142.1"/>
    </source>
</evidence>
<protein>
    <submittedName>
        <fullName evidence="1">Uncharacterized protein</fullName>
    </submittedName>
</protein>
<dbReference type="Proteomes" id="UP000824120">
    <property type="component" value="Unassembled WGS sequence"/>
</dbReference>
<gene>
    <name evidence="1" type="ORF">H5410_064843</name>
</gene>
<organism evidence="1 2">
    <name type="scientific">Solanum commersonii</name>
    <name type="common">Commerson's wild potato</name>
    <name type="synonym">Commerson's nightshade</name>
    <dbReference type="NCBI Taxonomy" id="4109"/>
    <lineage>
        <taxon>Eukaryota</taxon>
        <taxon>Viridiplantae</taxon>
        <taxon>Streptophyta</taxon>
        <taxon>Embryophyta</taxon>
        <taxon>Tracheophyta</taxon>
        <taxon>Spermatophyta</taxon>
        <taxon>Magnoliopsida</taxon>
        <taxon>eudicotyledons</taxon>
        <taxon>Gunneridae</taxon>
        <taxon>Pentapetalae</taxon>
        <taxon>asterids</taxon>
        <taxon>lamiids</taxon>
        <taxon>Solanales</taxon>
        <taxon>Solanaceae</taxon>
        <taxon>Solanoideae</taxon>
        <taxon>Solaneae</taxon>
        <taxon>Solanum</taxon>
    </lineage>
</organism>
<comment type="caution">
    <text evidence="1">The sequence shown here is derived from an EMBL/GenBank/DDBJ whole genome shotgun (WGS) entry which is preliminary data.</text>
</comment>
<dbReference type="EMBL" id="JACXVP010000226">
    <property type="protein sequence ID" value="KAG5568142.1"/>
    <property type="molecule type" value="Genomic_DNA"/>
</dbReference>
<keyword evidence="2" id="KW-1185">Reference proteome</keyword>
<sequence length="238" mass="27984">PIAPDIPFIPFHQDVSDFARSLSREWHEAMHCRSPGLPRRIKPGMEMGNDQYGFHHCGCRVSQTKMILFGRLRYASDSSEIFKKARVQKVIGMITYLSSVCLQMLIIPKIQMAQHKLFMEEKCRSPIDEKRMLQLEVDDWVYFESFTHERRYKVWQEGEDFISMSECMRDPSLILPIKNIRIKDNLSYEEIPRKLLGSQEIYEEEISISLRIRRSSGHVIVVVVSMVACWVFELMLHL</sequence>
<reference evidence="1" key="1">
    <citation type="submission" date="2020-09" db="EMBL/GenBank/DDBJ databases">
        <title>De no assembly of potato wild relative species, Solanum commersonii.</title>
        <authorList>
            <person name="Cho K."/>
        </authorList>
    </citation>
    <scope>NUCLEOTIDE SEQUENCE</scope>
    <source>
        <strain evidence="1">LZ3.2</strain>
        <tissue evidence="1">Leaf</tissue>
    </source>
</reference>
<accession>A0A9J5VYW5</accession>
<name>A0A9J5VYW5_SOLCO</name>
<dbReference type="AlphaFoldDB" id="A0A9J5VYW5"/>
<evidence type="ECO:0000313" key="2">
    <source>
        <dbReference type="Proteomes" id="UP000824120"/>
    </source>
</evidence>